<dbReference type="GO" id="GO:0016740">
    <property type="term" value="F:transferase activity"/>
    <property type="evidence" value="ECO:0007669"/>
    <property type="project" value="UniProtKB-KW"/>
</dbReference>
<dbReference type="PANTHER" id="PTHR43300:SF7">
    <property type="entry name" value="UDP-N-ACETYLBACILLOSAMINE N-ACETYLTRANSFERASE"/>
    <property type="match status" value="1"/>
</dbReference>
<dbReference type="Gene3D" id="2.160.10.10">
    <property type="entry name" value="Hexapeptide repeat proteins"/>
    <property type="match status" value="1"/>
</dbReference>
<dbReference type="EMBL" id="CP016503">
    <property type="protein sequence ID" value="ANV98010.1"/>
    <property type="molecule type" value="Genomic_DNA"/>
</dbReference>
<proteinExistence type="inferred from homology"/>
<name>A0A1B1U5H8_9HELI</name>
<evidence type="ECO:0000313" key="5">
    <source>
        <dbReference type="EMBL" id="ANV98010.1"/>
    </source>
</evidence>
<organism evidence="5 6">
    <name type="scientific">Helicobacter enhydrae</name>
    <dbReference type="NCBI Taxonomy" id="222136"/>
    <lineage>
        <taxon>Bacteria</taxon>
        <taxon>Pseudomonadati</taxon>
        <taxon>Campylobacterota</taxon>
        <taxon>Epsilonproteobacteria</taxon>
        <taxon>Campylobacterales</taxon>
        <taxon>Helicobacteraceae</taxon>
        <taxon>Helicobacter</taxon>
    </lineage>
</organism>
<reference evidence="6" key="1">
    <citation type="submission" date="2016-07" db="EMBL/GenBank/DDBJ databases">
        <authorList>
            <person name="Florea S."/>
            <person name="Webb J.S."/>
            <person name="Jaromczyk J."/>
            <person name="Schardl C.L."/>
        </authorList>
    </citation>
    <scope>NUCLEOTIDE SEQUENCE [LARGE SCALE GENOMIC DNA]</scope>
    <source>
        <strain evidence="6">MIT 01-6242</strain>
    </source>
</reference>
<dbReference type="NCBIfam" id="TIGR03570">
    <property type="entry name" value="NeuD_NnaD"/>
    <property type="match status" value="1"/>
</dbReference>
<feature type="domain" description="PglD N-terminal" evidence="4">
    <location>
        <begin position="4"/>
        <end position="84"/>
    </location>
</feature>
<dbReference type="RefSeq" id="WP_066340031.1">
    <property type="nucleotide sequence ID" value="NZ_CP016503.1"/>
</dbReference>
<feature type="binding site" evidence="3">
    <location>
        <position position="71"/>
    </location>
    <ligand>
        <name>substrate</name>
    </ligand>
</feature>
<dbReference type="InterPro" id="IPR041561">
    <property type="entry name" value="PglD_N"/>
</dbReference>
<gene>
    <name evidence="5" type="ORF">BBW65_03985</name>
</gene>
<evidence type="ECO:0000313" key="6">
    <source>
        <dbReference type="Proteomes" id="UP000092884"/>
    </source>
</evidence>
<protein>
    <submittedName>
        <fullName evidence="5">Acetyltransferase</fullName>
    </submittedName>
</protein>
<comment type="similarity">
    <text evidence="1">Belongs to the transferase hexapeptide repeat family.</text>
</comment>
<dbReference type="PANTHER" id="PTHR43300">
    <property type="entry name" value="ACETYLTRANSFERASE"/>
    <property type="match status" value="1"/>
</dbReference>
<dbReference type="InterPro" id="IPR011004">
    <property type="entry name" value="Trimer_LpxA-like_sf"/>
</dbReference>
<accession>A0A1B1U5H8</accession>
<feature type="binding site" evidence="3">
    <location>
        <position position="150"/>
    </location>
    <ligand>
        <name>acetyl-CoA</name>
        <dbReference type="ChEBI" id="CHEBI:57288"/>
    </ligand>
</feature>
<dbReference type="CDD" id="cd03360">
    <property type="entry name" value="LbH_AT_putative"/>
    <property type="match status" value="1"/>
</dbReference>
<keyword evidence="6" id="KW-1185">Reference proteome</keyword>
<dbReference type="Pfam" id="PF17836">
    <property type="entry name" value="PglD_N"/>
    <property type="match status" value="1"/>
</dbReference>
<dbReference type="AlphaFoldDB" id="A0A1B1U5H8"/>
<dbReference type="KEGG" id="het:BBW65_03985"/>
<evidence type="ECO:0000259" key="4">
    <source>
        <dbReference type="Pfam" id="PF17836"/>
    </source>
</evidence>
<feature type="site" description="Increases basicity of active site His" evidence="2">
    <location>
        <position position="142"/>
    </location>
</feature>
<dbReference type="InterPro" id="IPR020019">
    <property type="entry name" value="AcTrfase_PglD-like"/>
</dbReference>
<evidence type="ECO:0000256" key="3">
    <source>
        <dbReference type="PIRSR" id="PIRSR620019-2"/>
    </source>
</evidence>
<evidence type="ECO:0000256" key="1">
    <source>
        <dbReference type="ARBA" id="ARBA00007274"/>
    </source>
</evidence>
<dbReference type="SUPFAM" id="SSF51161">
    <property type="entry name" value="Trimeric LpxA-like enzymes"/>
    <property type="match status" value="1"/>
</dbReference>
<keyword evidence="5" id="KW-0808">Transferase</keyword>
<dbReference type="Gene3D" id="3.40.50.20">
    <property type="match status" value="1"/>
</dbReference>
<sequence length="193" mass="21522">MKPLILLGGGGHCKSCIDVIEQENRFRIIGILDANLFHQGIQKIFDYPILGGDEQLPNIRETIPYAFITIGQIKTPYTRLQVYHTLKKLDFSLPIIISPLAYVSKYSHIQEGSIIMHHALINANTSIGKMCIINSKSLIEHDCVIGDFCHISTGAILNGNCVLGEKTFVGSNTHIKHGKIIDSEQIIYHNLPF</sequence>
<dbReference type="STRING" id="222136.BBW65_03985"/>
<dbReference type="OrthoDB" id="9801456at2"/>
<dbReference type="InterPro" id="IPR050179">
    <property type="entry name" value="Trans_hexapeptide_repeat"/>
</dbReference>
<feature type="active site" description="Proton acceptor" evidence="2">
    <location>
        <position position="141"/>
    </location>
</feature>
<dbReference type="Proteomes" id="UP000092884">
    <property type="component" value="Chromosome"/>
</dbReference>
<evidence type="ECO:0000256" key="2">
    <source>
        <dbReference type="PIRSR" id="PIRSR620019-1"/>
    </source>
</evidence>